<dbReference type="AlphaFoldDB" id="A0A445HYF0"/>
<comment type="caution">
    <text evidence="3">The sequence shown here is derived from an EMBL/GenBank/DDBJ whole genome shotgun (WGS) entry which is preliminary data.</text>
</comment>
<dbReference type="PANTHER" id="PTHR13465:SF2">
    <property type="entry name" value="PHAGOSOME ASSEMBLY FACTOR 1"/>
    <property type="match status" value="1"/>
</dbReference>
<protein>
    <submittedName>
        <fullName evidence="3">UPF0183 protein isoform A</fullName>
    </submittedName>
</protein>
<keyword evidence="2" id="KW-0812">Transmembrane</keyword>
<keyword evidence="2" id="KW-1133">Transmembrane helix</keyword>
<dbReference type="PANTHER" id="PTHR13465">
    <property type="entry name" value="UPF0183 PROTEIN"/>
    <property type="match status" value="1"/>
</dbReference>
<dbReference type="Pfam" id="PF03676">
    <property type="entry name" value="PHAF1"/>
    <property type="match status" value="2"/>
</dbReference>
<evidence type="ECO:0000256" key="2">
    <source>
        <dbReference type="SAM" id="Phobius"/>
    </source>
</evidence>
<proteinExistence type="inferred from homology"/>
<feature type="transmembrane region" description="Helical" evidence="2">
    <location>
        <begin position="106"/>
        <end position="123"/>
    </location>
</feature>
<comment type="similarity">
    <text evidence="1">Belongs to the PHAF1 family.</text>
</comment>
<evidence type="ECO:0000313" key="4">
    <source>
        <dbReference type="Proteomes" id="UP000289340"/>
    </source>
</evidence>
<dbReference type="EMBL" id="QZWG01000011">
    <property type="protein sequence ID" value="RZB78789.1"/>
    <property type="molecule type" value="Genomic_DNA"/>
</dbReference>
<evidence type="ECO:0000313" key="3">
    <source>
        <dbReference type="EMBL" id="RZB78789.1"/>
    </source>
</evidence>
<name>A0A445HYF0_GLYSO</name>
<keyword evidence="2" id="KW-0472">Membrane</keyword>
<dbReference type="Proteomes" id="UP000289340">
    <property type="component" value="Chromosome 11"/>
</dbReference>
<dbReference type="InterPro" id="IPR039156">
    <property type="entry name" value="PHAF1/BROMI"/>
</dbReference>
<evidence type="ECO:0000256" key="1">
    <source>
        <dbReference type="ARBA" id="ARBA00024339"/>
    </source>
</evidence>
<dbReference type="InterPro" id="IPR005373">
    <property type="entry name" value="PHAF1"/>
</dbReference>
<keyword evidence="4" id="KW-1185">Reference proteome</keyword>
<sequence length="434" mass="48381">MLQRPRRRCEGTAMGAIVLDLRPGLGIGPFSLGMPICEAFAQIEQQPNIYDVVHVKYFDEEPLKLDVVISFPDHGFHLRFDPWSQRLRLIEIFDVKRLQMCYSTSLIGGPSTLATFVAVYALFGPTYPGIFDKDRRIYTLFYPGLSFAFPIPSQFTDCCHDGGVELPLEFPDGTTPVTCRVSIYDSSSGKKVGVGALMDKASAPPLPAGSIYMEEVHVKLGEELYFTVGSQHIPFGASPQDVWTELGRPCGIHQKQVDQMVIHSASDLRPRTTLCGDYFYNYFTRGLDILFDGQVCNLHHAFVSIQCATAQLIMETPTCLLYFQTHKIKKFVLHTNFPGHADFNSYIKCNFVVYGSDSVGGSFQEVNNSKQRVITPSTKWEQVKEILGDCGRAAIQTQGSASNPFGSTLVYGYQNIAFEVMKNGYIATITLFQS</sequence>
<reference evidence="3 4" key="1">
    <citation type="submission" date="2018-09" db="EMBL/GenBank/DDBJ databases">
        <title>A high-quality reference genome of wild soybean provides a powerful tool to mine soybean genomes.</title>
        <authorList>
            <person name="Xie M."/>
            <person name="Chung C.Y.L."/>
            <person name="Li M.-W."/>
            <person name="Wong F.-L."/>
            <person name="Chan T.-F."/>
            <person name="Lam H.-M."/>
        </authorList>
    </citation>
    <scope>NUCLEOTIDE SEQUENCE [LARGE SCALE GENOMIC DNA]</scope>
    <source>
        <strain evidence="4">cv. W05</strain>
        <tissue evidence="3">Hypocotyl of etiolated seedlings</tissue>
    </source>
</reference>
<accession>A0A445HYF0</accession>
<gene>
    <name evidence="3" type="ORF">D0Y65_029255</name>
</gene>
<organism evidence="3 4">
    <name type="scientific">Glycine soja</name>
    <name type="common">Wild soybean</name>
    <dbReference type="NCBI Taxonomy" id="3848"/>
    <lineage>
        <taxon>Eukaryota</taxon>
        <taxon>Viridiplantae</taxon>
        <taxon>Streptophyta</taxon>
        <taxon>Embryophyta</taxon>
        <taxon>Tracheophyta</taxon>
        <taxon>Spermatophyta</taxon>
        <taxon>Magnoliopsida</taxon>
        <taxon>eudicotyledons</taxon>
        <taxon>Gunneridae</taxon>
        <taxon>Pentapetalae</taxon>
        <taxon>rosids</taxon>
        <taxon>fabids</taxon>
        <taxon>Fabales</taxon>
        <taxon>Fabaceae</taxon>
        <taxon>Papilionoideae</taxon>
        <taxon>50 kb inversion clade</taxon>
        <taxon>NPAAA clade</taxon>
        <taxon>indigoferoid/millettioid clade</taxon>
        <taxon>Phaseoleae</taxon>
        <taxon>Glycine</taxon>
        <taxon>Glycine subgen. Soja</taxon>
    </lineage>
</organism>